<evidence type="ECO:0000256" key="3">
    <source>
        <dbReference type="SAM" id="Coils"/>
    </source>
</evidence>
<organism evidence="5">
    <name type="scientific">Anthurium amnicola</name>
    <dbReference type="NCBI Taxonomy" id="1678845"/>
    <lineage>
        <taxon>Eukaryota</taxon>
        <taxon>Viridiplantae</taxon>
        <taxon>Streptophyta</taxon>
        <taxon>Embryophyta</taxon>
        <taxon>Tracheophyta</taxon>
        <taxon>Spermatophyta</taxon>
        <taxon>Magnoliopsida</taxon>
        <taxon>Liliopsida</taxon>
        <taxon>Araceae</taxon>
        <taxon>Pothoideae</taxon>
        <taxon>Potheae</taxon>
        <taxon>Anthurium</taxon>
    </lineage>
</organism>
<feature type="region of interest" description="Disordered" evidence="4">
    <location>
        <begin position="132"/>
        <end position="158"/>
    </location>
</feature>
<feature type="non-terminal residue" evidence="5">
    <location>
        <position position="1"/>
    </location>
</feature>
<dbReference type="PANTHER" id="PTHR46083">
    <property type="match status" value="1"/>
</dbReference>
<evidence type="ECO:0000313" key="5">
    <source>
        <dbReference type="EMBL" id="JAT63655.1"/>
    </source>
</evidence>
<accession>A0A1D1Z9T3</accession>
<feature type="compositionally biased region" description="Polar residues" evidence="4">
    <location>
        <begin position="177"/>
        <end position="196"/>
    </location>
</feature>
<dbReference type="GO" id="GO:0009011">
    <property type="term" value="F:alpha-1,4-glucan glucosyltransferase (ADP-glucose donor) activity"/>
    <property type="evidence" value="ECO:0007669"/>
    <property type="project" value="UniProtKB-EC"/>
</dbReference>
<evidence type="ECO:0000256" key="1">
    <source>
        <dbReference type="ARBA" id="ARBA00001478"/>
    </source>
</evidence>
<dbReference type="EMBL" id="GDJX01004281">
    <property type="protein sequence ID" value="JAT63655.1"/>
    <property type="molecule type" value="Transcribed_RNA"/>
</dbReference>
<proteinExistence type="predicted"/>
<feature type="coiled-coil region" evidence="3">
    <location>
        <begin position="218"/>
        <end position="273"/>
    </location>
</feature>
<feature type="region of interest" description="Disordered" evidence="4">
    <location>
        <begin position="177"/>
        <end position="198"/>
    </location>
</feature>
<feature type="non-terminal residue" evidence="5">
    <location>
        <position position="485"/>
    </location>
</feature>
<feature type="region of interest" description="Disordered" evidence="4">
    <location>
        <begin position="1"/>
        <end position="21"/>
    </location>
</feature>
<protein>
    <recommendedName>
        <fullName evidence="2">starch synthase</fullName>
        <ecNumber evidence="2">2.4.1.21</ecNumber>
    </recommendedName>
</protein>
<keyword evidence="3" id="KW-0175">Coiled coil</keyword>
<evidence type="ECO:0000256" key="4">
    <source>
        <dbReference type="SAM" id="MobiDB-lite"/>
    </source>
</evidence>
<gene>
    <name evidence="5" type="primary">CCDC88C_3</name>
    <name evidence="5" type="ORF">g.86357</name>
</gene>
<dbReference type="EC" id="2.4.1.21" evidence="2"/>
<sequence length="485" mass="53282">RAQGSVGASARGSSAGTAHAISTSRHRRALVSRAQACSPLPLHDALQSPFLLTPFPSLVNDLVRFLLPMASSEGCSLFLGHGPLIIKRNMAGIPAVAVGSRCRSRSRAGASSLAISAFPHCPRFLLPVSCKRKDRNPSSRTKRQDAKRVSPDRSPLSENILLNGEEITEVQNATADGFSSSQLGTAPSSVAGTSASMHRDAENIEEVNGEEQLPSSHLEDLTGMIKNTEKNILLLNEARVNALKDLDKILLEKEGLQAEINKLEMKLAEMDTQSKVAAPEEIHPEFLEDHFEKQNNEISSSERMMGNKNNSYERVEIFNSKDSSFDAVDLPSLSEELSALREENASLKGDIRIFMSKISDVRETDECVLQLEEERSMLKSAVRELKSKLATAQEDVSKAATLDLECKDLLGKVENLQMLLDDATRRADQALTLSHKNEELERKVDKLESKLVTAQEDALKLATLDLEYKDLLGKVDNLQMLLDDA</sequence>
<feature type="coiled-coil region" evidence="3">
    <location>
        <begin position="330"/>
        <end position="457"/>
    </location>
</feature>
<dbReference type="PANTHER" id="PTHR46083:SF2">
    <property type="entry name" value="STARCH SYNTHASE 4, CHLOROPLASTIC_AMYLOPLASTIC-RELATED"/>
    <property type="match status" value="1"/>
</dbReference>
<dbReference type="AlphaFoldDB" id="A0A1D1Z9T3"/>
<name>A0A1D1Z9T3_9ARAE</name>
<evidence type="ECO:0000256" key="2">
    <source>
        <dbReference type="ARBA" id="ARBA00012588"/>
    </source>
</evidence>
<feature type="compositionally biased region" description="Basic and acidic residues" evidence="4">
    <location>
        <begin position="142"/>
        <end position="151"/>
    </location>
</feature>
<reference evidence="5" key="1">
    <citation type="submission" date="2015-07" db="EMBL/GenBank/DDBJ databases">
        <title>Transcriptome Assembly of Anthurium amnicola.</title>
        <authorList>
            <person name="Suzuki J."/>
        </authorList>
    </citation>
    <scope>NUCLEOTIDE SEQUENCE</scope>
</reference>
<feature type="compositionally biased region" description="Low complexity" evidence="4">
    <location>
        <begin position="1"/>
        <end position="20"/>
    </location>
</feature>
<comment type="catalytic activity">
    <reaction evidence="1">
        <text>[(1-&gt;4)-alpha-D-glucosyl](n) + ADP-alpha-D-glucose = [(1-&gt;4)-alpha-D-glucosyl](n+1) + ADP + H(+)</text>
        <dbReference type="Rhea" id="RHEA:18189"/>
        <dbReference type="Rhea" id="RHEA-COMP:9584"/>
        <dbReference type="Rhea" id="RHEA-COMP:9587"/>
        <dbReference type="ChEBI" id="CHEBI:15378"/>
        <dbReference type="ChEBI" id="CHEBI:15444"/>
        <dbReference type="ChEBI" id="CHEBI:57498"/>
        <dbReference type="ChEBI" id="CHEBI:456216"/>
        <dbReference type="EC" id="2.4.1.21"/>
    </reaction>
</comment>